<dbReference type="AlphaFoldDB" id="A0A7X2LVQ0"/>
<keyword evidence="5 6" id="KW-0408">Iron</keyword>
<evidence type="ECO:0000313" key="9">
    <source>
        <dbReference type="EMBL" id="MRV75676.1"/>
    </source>
</evidence>
<feature type="signal peptide" evidence="7">
    <location>
        <begin position="1"/>
        <end position="26"/>
    </location>
</feature>
<gene>
    <name evidence="9" type="ORF">GJ700_28560</name>
</gene>
<dbReference type="InterPro" id="IPR009056">
    <property type="entry name" value="Cyt_c-like_dom"/>
</dbReference>
<keyword evidence="2 6" id="KW-0349">Heme</keyword>
<keyword evidence="4" id="KW-0249">Electron transport</keyword>
<dbReference type="PRINTS" id="PR00604">
    <property type="entry name" value="CYTCHRMECIAB"/>
</dbReference>
<organism evidence="9 10">
    <name type="scientific">Pseudoduganella rivuli</name>
    <dbReference type="NCBI Taxonomy" id="2666085"/>
    <lineage>
        <taxon>Bacteria</taxon>
        <taxon>Pseudomonadati</taxon>
        <taxon>Pseudomonadota</taxon>
        <taxon>Betaproteobacteria</taxon>
        <taxon>Burkholderiales</taxon>
        <taxon>Oxalobacteraceae</taxon>
        <taxon>Telluria group</taxon>
        <taxon>Pseudoduganella</taxon>
    </lineage>
</organism>
<feature type="chain" id="PRO_5031027373" evidence="7">
    <location>
        <begin position="27"/>
        <end position="141"/>
    </location>
</feature>
<dbReference type="PANTHER" id="PTHR11961">
    <property type="entry name" value="CYTOCHROME C"/>
    <property type="match status" value="1"/>
</dbReference>
<dbReference type="Gene3D" id="1.10.760.10">
    <property type="entry name" value="Cytochrome c-like domain"/>
    <property type="match status" value="1"/>
</dbReference>
<dbReference type="Proteomes" id="UP000446768">
    <property type="component" value="Unassembled WGS sequence"/>
</dbReference>
<comment type="caution">
    <text evidence="9">The sequence shown here is derived from an EMBL/GenBank/DDBJ whole genome shotgun (WGS) entry which is preliminary data.</text>
</comment>
<dbReference type="InterPro" id="IPR036909">
    <property type="entry name" value="Cyt_c-like_dom_sf"/>
</dbReference>
<feature type="domain" description="Cytochrome c" evidence="8">
    <location>
        <begin position="42"/>
        <end position="141"/>
    </location>
</feature>
<keyword evidence="1" id="KW-0813">Transport</keyword>
<keyword evidence="3 6" id="KW-0479">Metal-binding</keyword>
<dbReference type="SUPFAM" id="SSF46626">
    <property type="entry name" value="Cytochrome c"/>
    <property type="match status" value="1"/>
</dbReference>
<evidence type="ECO:0000256" key="3">
    <source>
        <dbReference type="ARBA" id="ARBA00022723"/>
    </source>
</evidence>
<evidence type="ECO:0000256" key="6">
    <source>
        <dbReference type="PROSITE-ProRule" id="PRU00433"/>
    </source>
</evidence>
<name>A0A7X2LVQ0_9BURK</name>
<dbReference type="InterPro" id="IPR002327">
    <property type="entry name" value="Cyt_c_1A/1B"/>
</dbReference>
<sequence>MRWRVTWLRVTVLLLAALAAVPGARAGDGASAGASARTAPAGNVEAGRAEFARCQWCHQAGPSARSGFGPQLTGIVGRRAGAATDYNYSAAMKNSGIVWTAPMLAAFVKAPQKVVPDNKMRFWGIADEQRIANLLAYLRTL</sequence>
<evidence type="ECO:0000256" key="7">
    <source>
        <dbReference type="SAM" id="SignalP"/>
    </source>
</evidence>
<dbReference type="GO" id="GO:0046872">
    <property type="term" value="F:metal ion binding"/>
    <property type="evidence" value="ECO:0007669"/>
    <property type="project" value="UniProtKB-KW"/>
</dbReference>
<dbReference type="Pfam" id="PF00034">
    <property type="entry name" value="Cytochrom_C"/>
    <property type="match status" value="1"/>
</dbReference>
<evidence type="ECO:0000259" key="8">
    <source>
        <dbReference type="PROSITE" id="PS51007"/>
    </source>
</evidence>
<accession>A0A7X2LVQ0</accession>
<keyword evidence="10" id="KW-1185">Reference proteome</keyword>
<evidence type="ECO:0000256" key="1">
    <source>
        <dbReference type="ARBA" id="ARBA00022448"/>
    </source>
</evidence>
<evidence type="ECO:0000313" key="10">
    <source>
        <dbReference type="Proteomes" id="UP000446768"/>
    </source>
</evidence>
<dbReference type="EMBL" id="WKJJ01000022">
    <property type="protein sequence ID" value="MRV75676.1"/>
    <property type="molecule type" value="Genomic_DNA"/>
</dbReference>
<dbReference type="PROSITE" id="PS51007">
    <property type="entry name" value="CYTC"/>
    <property type="match status" value="1"/>
</dbReference>
<evidence type="ECO:0000256" key="5">
    <source>
        <dbReference type="ARBA" id="ARBA00023004"/>
    </source>
</evidence>
<reference evidence="9 10" key="1">
    <citation type="submission" date="2019-11" db="EMBL/GenBank/DDBJ databases">
        <title>Novel species isolated from a subtropical stream in China.</title>
        <authorList>
            <person name="Lu H."/>
        </authorList>
    </citation>
    <scope>NUCLEOTIDE SEQUENCE [LARGE SCALE GENOMIC DNA]</scope>
    <source>
        <strain evidence="9 10">FT92W</strain>
    </source>
</reference>
<evidence type="ECO:0000256" key="2">
    <source>
        <dbReference type="ARBA" id="ARBA00022617"/>
    </source>
</evidence>
<protein>
    <submittedName>
        <fullName evidence="9">C-type cytochrome</fullName>
    </submittedName>
</protein>
<keyword evidence="7" id="KW-0732">Signal</keyword>
<dbReference type="GO" id="GO:0020037">
    <property type="term" value="F:heme binding"/>
    <property type="evidence" value="ECO:0007669"/>
    <property type="project" value="InterPro"/>
</dbReference>
<proteinExistence type="predicted"/>
<dbReference type="GO" id="GO:0009055">
    <property type="term" value="F:electron transfer activity"/>
    <property type="evidence" value="ECO:0007669"/>
    <property type="project" value="InterPro"/>
</dbReference>
<evidence type="ECO:0000256" key="4">
    <source>
        <dbReference type="ARBA" id="ARBA00022982"/>
    </source>
</evidence>